<evidence type="ECO:0000256" key="1">
    <source>
        <dbReference type="SAM" id="Coils"/>
    </source>
</evidence>
<dbReference type="InterPro" id="IPR016024">
    <property type="entry name" value="ARM-type_fold"/>
</dbReference>
<dbReference type="Pfam" id="PF21044">
    <property type="entry name" value="CIP2A_N"/>
    <property type="match status" value="1"/>
</dbReference>
<proteinExistence type="predicted"/>
<dbReference type="AlphaFoldDB" id="A0AAW1D500"/>
<feature type="domain" description="CIP2A N-terminal" evidence="2">
    <location>
        <begin position="30"/>
        <end position="310"/>
    </location>
</feature>
<organism evidence="3 4">
    <name type="scientific">Rhynocoris fuscipes</name>
    <dbReference type="NCBI Taxonomy" id="488301"/>
    <lineage>
        <taxon>Eukaryota</taxon>
        <taxon>Metazoa</taxon>
        <taxon>Ecdysozoa</taxon>
        <taxon>Arthropoda</taxon>
        <taxon>Hexapoda</taxon>
        <taxon>Insecta</taxon>
        <taxon>Pterygota</taxon>
        <taxon>Neoptera</taxon>
        <taxon>Paraneoptera</taxon>
        <taxon>Hemiptera</taxon>
        <taxon>Heteroptera</taxon>
        <taxon>Panheteroptera</taxon>
        <taxon>Cimicomorpha</taxon>
        <taxon>Reduviidae</taxon>
        <taxon>Harpactorinae</taxon>
        <taxon>Harpactorini</taxon>
        <taxon>Rhynocoris</taxon>
    </lineage>
</organism>
<feature type="coiled-coil region" evidence="1">
    <location>
        <begin position="676"/>
        <end position="791"/>
    </location>
</feature>
<accession>A0AAW1D500</accession>
<sequence length="803" mass="91901">MDTREIIKQFNLNVREYVRHRGDEQLSNIQRSLQILSATSDPNIFDFTNKDIVDFFVNLHELMYTVELNSSVMWAAVSVLLEACHNSNTRERLIHTFKFTAILTKLLKYDKQYNEKNVITMKVLQELTYGIKISWQEAHLGSLISILTKWIVDSDQELILLSLGVLVNLCFKNVPAVYTLMRSVDIKKFIKIILKLQRNNDSLRVQVCKLLIILQDVAGGVPDPEICIYIKSTCPTLIEGLRSGSACLMRHVVSFFKEIVSNPKSNQVLSNYKNFGSDTEKLLSSIKDEDTSLECICILMDYFCCIVKLDIVQLEEFYPRLLQFALRWVSVEDISKDSLKLISCIVSKKNSLPEKHPVAKIVINTLEEHISVILLILESKDIGLITNEKYDKLTALLRLLSKLLKEPKISEAIISSLKQIDLEKLFLPLKTPLLKDTNLFQEPIYTFFVQALYFLTELAEKETSWFLMYRELLRERQLQMVLSVALYTGPEEIKKKVLALTGTTGFSTDSLSILAGCMFELNKLIIFSPTEKKGEDPKTSSVSSISPMDINPLMTVTQEGYLNNLLERYENAANKNDNLMTSSLIELYQFKIASLNQNLRCMQTSQEAADLRSTRLQHSLALTSSEVSRLHQLLHIAQQSIENNAQEAAKFSARSLDLESQIQSCHNKYEQVLQSLKSKTRIISEQNEQIDQLKSKINENENIILQLKDKLHEMDKTVEALNKEKAALEESLEKTVSESQKENENNLKKMGTLKKEIMAQSDMITELQKLNAEKETEIANLSKELLEQKRTRERILEVAMGKL</sequence>
<evidence type="ECO:0000313" key="4">
    <source>
        <dbReference type="Proteomes" id="UP001461498"/>
    </source>
</evidence>
<dbReference type="SUPFAM" id="SSF48371">
    <property type="entry name" value="ARM repeat"/>
    <property type="match status" value="1"/>
</dbReference>
<evidence type="ECO:0000313" key="3">
    <source>
        <dbReference type="EMBL" id="KAK9505034.1"/>
    </source>
</evidence>
<comment type="caution">
    <text evidence="3">The sequence shown here is derived from an EMBL/GenBank/DDBJ whole genome shotgun (WGS) entry which is preliminary data.</text>
</comment>
<dbReference type="Proteomes" id="UP001461498">
    <property type="component" value="Unassembled WGS sequence"/>
</dbReference>
<dbReference type="EMBL" id="JAPXFL010000006">
    <property type="protein sequence ID" value="KAK9505034.1"/>
    <property type="molecule type" value="Genomic_DNA"/>
</dbReference>
<dbReference type="PANTHER" id="PTHR23161:SF2">
    <property type="entry name" value="PROTEIN CIP2A"/>
    <property type="match status" value="1"/>
</dbReference>
<reference evidence="3 4" key="1">
    <citation type="submission" date="2022-12" db="EMBL/GenBank/DDBJ databases">
        <title>Chromosome-level genome assembly of true bugs.</title>
        <authorList>
            <person name="Ma L."/>
            <person name="Li H."/>
        </authorList>
    </citation>
    <scope>NUCLEOTIDE SEQUENCE [LARGE SCALE GENOMIC DNA]</scope>
    <source>
        <strain evidence="3">Lab_2022b</strain>
    </source>
</reference>
<evidence type="ECO:0000259" key="2">
    <source>
        <dbReference type="Pfam" id="PF21044"/>
    </source>
</evidence>
<protein>
    <recommendedName>
        <fullName evidence="2">CIP2A N-terminal domain-containing protein</fullName>
    </recommendedName>
</protein>
<dbReference type="PANTHER" id="PTHR23161">
    <property type="entry name" value="PROTEIN CIP2A"/>
    <property type="match status" value="1"/>
</dbReference>
<gene>
    <name evidence="3" type="ORF">O3M35_009184</name>
</gene>
<name>A0AAW1D500_9HEMI</name>
<dbReference type="InterPro" id="IPR048701">
    <property type="entry name" value="CIP2A_N"/>
</dbReference>
<keyword evidence="1" id="KW-0175">Coiled coil</keyword>
<dbReference type="InterPro" id="IPR042510">
    <property type="entry name" value="CIP2A"/>
</dbReference>
<keyword evidence="4" id="KW-1185">Reference proteome</keyword>